<evidence type="ECO:0000313" key="6">
    <source>
        <dbReference type="EMBL" id="KAK9265699.1"/>
    </source>
</evidence>
<dbReference type="Pfam" id="PF15699">
    <property type="entry name" value="NPR1_interact"/>
    <property type="match status" value="1"/>
</dbReference>
<evidence type="ECO:0000313" key="8">
    <source>
        <dbReference type="Proteomes" id="UP001415857"/>
    </source>
</evidence>
<reference evidence="7 8" key="1">
    <citation type="journal article" date="2024" name="Plant J.">
        <title>Genome sequences and population genomics reveal climatic adaptation and genomic divergence between two closely related sweetgum species.</title>
        <authorList>
            <person name="Xu W.Q."/>
            <person name="Ren C.Q."/>
            <person name="Zhang X.Y."/>
            <person name="Comes H.P."/>
            <person name="Liu X.H."/>
            <person name="Li Y.G."/>
            <person name="Kettle C.J."/>
            <person name="Jalonen R."/>
            <person name="Gaisberger H."/>
            <person name="Ma Y.Z."/>
            <person name="Qiu Y.X."/>
        </authorList>
    </citation>
    <scope>NUCLEOTIDE SEQUENCE [LARGE SCALE GENOMIC DNA]</scope>
    <source>
        <strain evidence="7">Hangzhou</strain>
    </source>
</reference>
<comment type="similarity">
    <text evidence="2">Belongs to the NPR1-interactor family.</text>
</comment>
<comment type="caution">
    <text evidence="7">The sequence shown here is derived from an EMBL/GenBank/DDBJ whole genome shotgun (WGS) entry which is preliminary data.</text>
</comment>
<dbReference type="Proteomes" id="UP001415857">
    <property type="component" value="Unassembled WGS sequence"/>
</dbReference>
<keyword evidence="3" id="KW-0539">Nucleus</keyword>
<dbReference type="EMBL" id="JBBPBK010000331">
    <property type="protein sequence ID" value="KAK9265699.1"/>
    <property type="molecule type" value="Genomic_DNA"/>
</dbReference>
<dbReference type="EMBL" id="JBBPBK010000007">
    <property type="protein sequence ID" value="KAK9281814.1"/>
    <property type="molecule type" value="Genomic_DNA"/>
</dbReference>
<keyword evidence="4" id="KW-0175">Coiled coil</keyword>
<proteinExistence type="inferred from homology"/>
<keyword evidence="8" id="KW-1185">Reference proteome</keyword>
<reference evidence="7" key="2">
    <citation type="submission" date="2024-04" db="EMBL/GenBank/DDBJ databases">
        <authorList>
            <person name="Xu W."/>
            <person name="Ren C."/>
        </authorList>
    </citation>
    <scope>NUCLEOTIDE SEQUENCE</scope>
    <source>
        <strain evidence="7">Hangzhou</strain>
        <tissue evidence="7">Leaves</tissue>
    </source>
</reference>
<evidence type="ECO:0000256" key="4">
    <source>
        <dbReference type="SAM" id="Coils"/>
    </source>
</evidence>
<dbReference type="PANTHER" id="PTHR33669:SF1">
    <property type="entry name" value="PROTEIN NIM1-INTERACTING 1"/>
    <property type="match status" value="1"/>
</dbReference>
<dbReference type="GO" id="GO:0010112">
    <property type="term" value="P:regulation of systemic acquired resistance"/>
    <property type="evidence" value="ECO:0007669"/>
    <property type="project" value="InterPro"/>
</dbReference>
<feature type="region of interest" description="Disordered" evidence="5">
    <location>
        <begin position="1"/>
        <end position="20"/>
    </location>
</feature>
<accession>A0AAP0WVY5</accession>
<evidence type="ECO:0000313" key="7">
    <source>
        <dbReference type="EMBL" id="KAK9281814.1"/>
    </source>
</evidence>
<gene>
    <name evidence="7" type="ORF">L1049_004720</name>
    <name evidence="6" type="ORF">L1049_012588</name>
</gene>
<name>A0AAP0WVY5_LIQFO</name>
<evidence type="ECO:0000256" key="5">
    <source>
        <dbReference type="SAM" id="MobiDB-lite"/>
    </source>
</evidence>
<comment type="subcellular location">
    <subcellularLocation>
        <location evidence="1">Nucleus</location>
    </subcellularLocation>
</comment>
<protein>
    <submittedName>
        <fullName evidence="7">Uncharacterized protein</fullName>
    </submittedName>
</protein>
<feature type="compositionally biased region" description="Basic and acidic residues" evidence="5">
    <location>
        <begin position="1"/>
        <end position="12"/>
    </location>
</feature>
<dbReference type="GO" id="GO:0005634">
    <property type="term" value="C:nucleus"/>
    <property type="evidence" value="ECO:0007669"/>
    <property type="project" value="UniProtKB-SubCell"/>
</dbReference>
<dbReference type="AlphaFoldDB" id="A0AAP0WVY5"/>
<feature type="region of interest" description="Disordered" evidence="5">
    <location>
        <begin position="92"/>
        <end position="118"/>
    </location>
</feature>
<dbReference type="PANTHER" id="PTHR33669">
    <property type="entry name" value="PROTEIN NEGATIVE REGULATOR OF RESISTANCE"/>
    <property type="match status" value="1"/>
</dbReference>
<feature type="coiled-coil region" evidence="4">
    <location>
        <begin position="30"/>
        <end position="64"/>
    </location>
</feature>
<sequence length="118" mass="14116">MGSEKNGRKNDCNVEDEQEEEKIEKFFALIKSFRDARNRRRSELKELEEEEKKKIRKLDGQRSSWVPSFKWEDFTQDVEFRRLPLIFPTPCNSKKKKDIYNKEEEDEDGSGLDLKLAL</sequence>
<dbReference type="InterPro" id="IPR031425">
    <property type="entry name" value="NPR1/NH1-interacting"/>
</dbReference>
<evidence type="ECO:0000256" key="3">
    <source>
        <dbReference type="ARBA" id="ARBA00023242"/>
    </source>
</evidence>
<evidence type="ECO:0000256" key="2">
    <source>
        <dbReference type="ARBA" id="ARBA00009937"/>
    </source>
</evidence>
<evidence type="ECO:0000256" key="1">
    <source>
        <dbReference type="ARBA" id="ARBA00004123"/>
    </source>
</evidence>
<organism evidence="7 8">
    <name type="scientific">Liquidambar formosana</name>
    <name type="common">Formosan gum</name>
    <dbReference type="NCBI Taxonomy" id="63359"/>
    <lineage>
        <taxon>Eukaryota</taxon>
        <taxon>Viridiplantae</taxon>
        <taxon>Streptophyta</taxon>
        <taxon>Embryophyta</taxon>
        <taxon>Tracheophyta</taxon>
        <taxon>Spermatophyta</taxon>
        <taxon>Magnoliopsida</taxon>
        <taxon>eudicotyledons</taxon>
        <taxon>Gunneridae</taxon>
        <taxon>Pentapetalae</taxon>
        <taxon>Saxifragales</taxon>
        <taxon>Altingiaceae</taxon>
        <taxon>Liquidambar</taxon>
    </lineage>
</organism>